<evidence type="ECO:0000313" key="4">
    <source>
        <dbReference type="EMBL" id="KAK7085728.1"/>
    </source>
</evidence>
<dbReference type="PANTHER" id="PTHR28629:SF4">
    <property type="entry name" value="TRIOKINASE_FMN CYCLASE"/>
    <property type="match status" value="1"/>
</dbReference>
<accession>A0AAN8XQ64</accession>
<dbReference type="Gene3D" id="3.40.50.10440">
    <property type="entry name" value="Dihydroxyacetone kinase, domain 1"/>
    <property type="match status" value="1"/>
</dbReference>
<protein>
    <recommendedName>
        <fullName evidence="3">DhaK domain-containing protein</fullName>
    </recommendedName>
</protein>
<dbReference type="GO" id="GO:0050354">
    <property type="term" value="F:triokinase activity"/>
    <property type="evidence" value="ECO:0007669"/>
    <property type="project" value="UniProtKB-EC"/>
</dbReference>
<evidence type="ECO:0000256" key="1">
    <source>
        <dbReference type="ARBA" id="ARBA00047974"/>
    </source>
</evidence>
<evidence type="ECO:0000256" key="2">
    <source>
        <dbReference type="ARBA" id="ARBA00048898"/>
    </source>
</evidence>
<dbReference type="SUPFAM" id="SSF82549">
    <property type="entry name" value="DAK1/DegV-like"/>
    <property type="match status" value="1"/>
</dbReference>
<comment type="catalytic activity">
    <reaction evidence="1">
        <text>D-glyceraldehyde + ATP = D-glyceraldehyde 3-phosphate + ADP + H(+)</text>
        <dbReference type="Rhea" id="RHEA:13941"/>
        <dbReference type="ChEBI" id="CHEBI:15378"/>
        <dbReference type="ChEBI" id="CHEBI:17378"/>
        <dbReference type="ChEBI" id="CHEBI:30616"/>
        <dbReference type="ChEBI" id="CHEBI:59776"/>
        <dbReference type="ChEBI" id="CHEBI:456216"/>
        <dbReference type="EC" id="2.7.1.28"/>
    </reaction>
</comment>
<dbReference type="GO" id="GO:0019563">
    <property type="term" value="P:glycerol catabolic process"/>
    <property type="evidence" value="ECO:0007669"/>
    <property type="project" value="TreeGrafter"/>
</dbReference>
<comment type="catalytic activity">
    <reaction evidence="2">
        <text>dihydroxyacetone + ATP = dihydroxyacetone phosphate + ADP + H(+)</text>
        <dbReference type="Rhea" id="RHEA:15773"/>
        <dbReference type="ChEBI" id="CHEBI:15378"/>
        <dbReference type="ChEBI" id="CHEBI:16016"/>
        <dbReference type="ChEBI" id="CHEBI:30616"/>
        <dbReference type="ChEBI" id="CHEBI:57642"/>
        <dbReference type="ChEBI" id="CHEBI:456216"/>
        <dbReference type="EC" id="2.7.1.29"/>
    </reaction>
</comment>
<dbReference type="Proteomes" id="UP001381693">
    <property type="component" value="Unassembled WGS sequence"/>
</dbReference>
<proteinExistence type="predicted"/>
<dbReference type="PANTHER" id="PTHR28629">
    <property type="entry name" value="TRIOKINASE/FMN CYCLASE"/>
    <property type="match status" value="1"/>
</dbReference>
<dbReference type="Pfam" id="PF02733">
    <property type="entry name" value="Dak1"/>
    <property type="match status" value="1"/>
</dbReference>
<comment type="caution">
    <text evidence="4">The sequence shown here is derived from an EMBL/GenBank/DDBJ whole genome shotgun (WGS) entry which is preliminary data.</text>
</comment>
<dbReference type="AlphaFoldDB" id="A0AAN8XQ64"/>
<dbReference type="EMBL" id="JAXCGZ010000625">
    <property type="protein sequence ID" value="KAK7085728.1"/>
    <property type="molecule type" value="Genomic_DNA"/>
</dbReference>
<keyword evidence="5" id="KW-1185">Reference proteome</keyword>
<evidence type="ECO:0000313" key="5">
    <source>
        <dbReference type="Proteomes" id="UP001381693"/>
    </source>
</evidence>
<organism evidence="4 5">
    <name type="scientific">Halocaridina rubra</name>
    <name type="common">Hawaiian red shrimp</name>
    <dbReference type="NCBI Taxonomy" id="373956"/>
    <lineage>
        <taxon>Eukaryota</taxon>
        <taxon>Metazoa</taxon>
        <taxon>Ecdysozoa</taxon>
        <taxon>Arthropoda</taxon>
        <taxon>Crustacea</taxon>
        <taxon>Multicrustacea</taxon>
        <taxon>Malacostraca</taxon>
        <taxon>Eumalacostraca</taxon>
        <taxon>Eucarida</taxon>
        <taxon>Decapoda</taxon>
        <taxon>Pleocyemata</taxon>
        <taxon>Caridea</taxon>
        <taxon>Atyoidea</taxon>
        <taxon>Atyidae</taxon>
        <taxon>Halocaridina</taxon>
    </lineage>
</organism>
<feature type="non-terminal residue" evidence="4">
    <location>
        <position position="1"/>
    </location>
</feature>
<gene>
    <name evidence="4" type="ORF">SK128_028273</name>
</gene>
<evidence type="ECO:0000259" key="3">
    <source>
        <dbReference type="PROSITE" id="PS51481"/>
    </source>
</evidence>
<dbReference type="PROSITE" id="PS51481">
    <property type="entry name" value="DHAK"/>
    <property type="match status" value="1"/>
</dbReference>
<sequence length="69" mass="6862">RLVLDREILVSGAPKKLAIVCGGGSGHEPFCAGYVGQGMLGASVAGPIFTSPPPGLITNAIMALGTDNP</sequence>
<dbReference type="InterPro" id="IPR004006">
    <property type="entry name" value="DhaK_dom"/>
</dbReference>
<dbReference type="GO" id="GO:0004371">
    <property type="term" value="F:glycerone kinase activity"/>
    <property type="evidence" value="ECO:0007669"/>
    <property type="project" value="UniProtKB-EC"/>
</dbReference>
<dbReference type="InterPro" id="IPR050861">
    <property type="entry name" value="Dihydroxyacetone_Kinase"/>
</dbReference>
<dbReference type="GO" id="GO:0005829">
    <property type="term" value="C:cytosol"/>
    <property type="evidence" value="ECO:0007669"/>
    <property type="project" value="TreeGrafter"/>
</dbReference>
<name>A0AAN8XQ64_HALRR</name>
<feature type="non-terminal residue" evidence="4">
    <location>
        <position position="69"/>
    </location>
</feature>
<reference evidence="4 5" key="1">
    <citation type="submission" date="2023-11" db="EMBL/GenBank/DDBJ databases">
        <title>Halocaridina rubra genome assembly.</title>
        <authorList>
            <person name="Smith C."/>
        </authorList>
    </citation>
    <scope>NUCLEOTIDE SEQUENCE [LARGE SCALE GENOMIC DNA]</scope>
    <source>
        <strain evidence="4">EP-1</strain>
        <tissue evidence="4">Whole</tissue>
    </source>
</reference>
<feature type="domain" description="DhaK" evidence="3">
    <location>
        <begin position="1"/>
        <end position="69"/>
    </location>
</feature>